<dbReference type="EMBL" id="BMAT01002358">
    <property type="protein sequence ID" value="GFS05353.1"/>
    <property type="molecule type" value="Genomic_DNA"/>
</dbReference>
<reference evidence="2 3" key="1">
    <citation type="journal article" date="2021" name="Elife">
        <title>Chloroplast acquisition without the gene transfer in kleptoplastic sea slugs, Plakobranchus ocellatus.</title>
        <authorList>
            <person name="Maeda T."/>
            <person name="Takahashi S."/>
            <person name="Yoshida T."/>
            <person name="Shimamura S."/>
            <person name="Takaki Y."/>
            <person name="Nagai Y."/>
            <person name="Toyoda A."/>
            <person name="Suzuki Y."/>
            <person name="Arimoto A."/>
            <person name="Ishii H."/>
            <person name="Satoh N."/>
            <person name="Nishiyama T."/>
            <person name="Hasebe M."/>
            <person name="Maruyama T."/>
            <person name="Minagawa J."/>
            <person name="Obokata J."/>
            <person name="Shigenobu S."/>
        </authorList>
    </citation>
    <scope>NUCLEOTIDE SEQUENCE [LARGE SCALE GENOMIC DNA]</scope>
</reference>
<dbReference type="Proteomes" id="UP000762676">
    <property type="component" value="Unassembled WGS sequence"/>
</dbReference>
<accession>A0AAV4I4Q9</accession>
<evidence type="ECO:0000313" key="3">
    <source>
        <dbReference type="Proteomes" id="UP000762676"/>
    </source>
</evidence>
<dbReference type="AlphaFoldDB" id="A0AAV4I4Q9"/>
<protein>
    <submittedName>
        <fullName evidence="2">Stimulated by retinoic acid protein 6-like</fullName>
    </submittedName>
</protein>
<evidence type="ECO:0000313" key="2">
    <source>
        <dbReference type="EMBL" id="GFS05353.1"/>
    </source>
</evidence>
<dbReference type="Pfam" id="PF14752">
    <property type="entry name" value="RBP_receptor"/>
    <property type="match status" value="1"/>
</dbReference>
<keyword evidence="1" id="KW-0812">Transmembrane</keyword>
<keyword evidence="1" id="KW-0472">Membrane</keyword>
<feature type="transmembrane region" description="Helical" evidence="1">
    <location>
        <begin position="161"/>
        <end position="182"/>
    </location>
</feature>
<dbReference type="InterPro" id="IPR026612">
    <property type="entry name" value="STRA6-like"/>
</dbReference>
<evidence type="ECO:0000256" key="1">
    <source>
        <dbReference type="SAM" id="Phobius"/>
    </source>
</evidence>
<sequence length="184" mass="20097">MFVYGIVFFPVFACVALNSAFSFYWGSLYVWMLFVVDVYNFWECHLSATGRAVMLARSLPSLGCLTYLSISLPVRFVVCCIRKQFFTGPEVKTTESLEDIKSSYQGVHVRELLKPPEIKEESGGVISRHVMQFVDKWIYHVQPVVVVVEAAAAAVGAAAAAAAVVVVVVVVKVVVVVGVGVATE</sequence>
<dbReference type="GO" id="GO:0038023">
    <property type="term" value="F:signaling receptor activity"/>
    <property type="evidence" value="ECO:0007669"/>
    <property type="project" value="InterPro"/>
</dbReference>
<feature type="transmembrane region" description="Helical" evidence="1">
    <location>
        <begin position="137"/>
        <end position="155"/>
    </location>
</feature>
<keyword evidence="1" id="KW-1133">Transmembrane helix</keyword>
<dbReference type="GO" id="GO:0034632">
    <property type="term" value="F:retinol transmembrane transporter activity"/>
    <property type="evidence" value="ECO:0007669"/>
    <property type="project" value="InterPro"/>
</dbReference>
<name>A0AAV4I4Q9_9GAST</name>
<comment type="caution">
    <text evidence="2">The sequence shown here is derived from an EMBL/GenBank/DDBJ whole genome shotgun (WGS) entry which is preliminary data.</text>
</comment>
<gene>
    <name evidence="2" type="ORF">ElyMa_001197400</name>
</gene>
<keyword evidence="3" id="KW-1185">Reference proteome</keyword>
<proteinExistence type="predicted"/>
<organism evidence="2 3">
    <name type="scientific">Elysia marginata</name>
    <dbReference type="NCBI Taxonomy" id="1093978"/>
    <lineage>
        <taxon>Eukaryota</taxon>
        <taxon>Metazoa</taxon>
        <taxon>Spiralia</taxon>
        <taxon>Lophotrochozoa</taxon>
        <taxon>Mollusca</taxon>
        <taxon>Gastropoda</taxon>
        <taxon>Heterobranchia</taxon>
        <taxon>Euthyneura</taxon>
        <taxon>Panpulmonata</taxon>
        <taxon>Sacoglossa</taxon>
        <taxon>Placobranchoidea</taxon>
        <taxon>Plakobranchidae</taxon>
        <taxon>Elysia</taxon>
    </lineage>
</organism>